<dbReference type="Gene3D" id="3.90.70.40">
    <property type="match status" value="1"/>
</dbReference>
<feature type="region of interest" description="Disordered" evidence="12">
    <location>
        <begin position="202"/>
        <end position="288"/>
    </location>
</feature>
<dbReference type="PROSITE" id="PS50033">
    <property type="entry name" value="UBX"/>
    <property type="match status" value="1"/>
</dbReference>
<feature type="compositionally biased region" description="Basic and acidic residues" evidence="12">
    <location>
        <begin position="202"/>
        <end position="219"/>
    </location>
</feature>
<organism evidence="15">
    <name type="scientific">Chromera velia CCMP2878</name>
    <dbReference type="NCBI Taxonomy" id="1169474"/>
    <lineage>
        <taxon>Eukaryota</taxon>
        <taxon>Sar</taxon>
        <taxon>Alveolata</taxon>
        <taxon>Colpodellida</taxon>
        <taxon>Chromeraceae</taxon>
        <taxon>Chromera</taxon>
    </lineage>
</organism>
<evidence type="ECO:0000313" key="15">
    <source>
        <dbReference type="EMBL" id="CEM05645.1"/>
    </source>
</evidence>
<dbReference type="GO" id="GO:0016579">
    <property type="term" value="P:protein deubiquitination"/>
    <property type="evidence" value="ECO:0007669"/>
    <property type="project" value="InterPro"/>
</dbReference>
<dbReference type="PROSITE" id="PS50957">
    <property type="entry name" value="JOSEPHIN"/>
    <property type="match status" value="1"/>
</dbReference>
<accession>A0A0G4F1P0</accession>
<evidence type="ECO:0000256" key="9">
    <source>
        <dbReference type="ARBA" id="ARBA00023163"/>
    </source>
</evidence>
<dbReference type="Gene3D" id="3.10.20.90">
    <property type="entry name" value="Phosphatidylinositol 3-kinase Catalytic Subunit, Chain A, domain 1"/>
    <property type="match status" value="1"/>
</dbReference>
<evidence type="ECO:0000256" key="12">
    <source>
        <dbReference type="SAM" id="MobiDB-lite"/>
    </source>
</evidence>
<dbReference type="VEuPathDB" id="CryptoDB:Cvel_14681"/>
<keyword evidence="8" id="KW-0805">Transcription regulation</keyword>
<dbReference type="CDD" id="cd01767">
    <property type="entry name" value="UBX"/>
    <property type="match status" value="1"/>
</dbReference>
<dbReference type="InterPro" id="IPR001012">
    <property type="entry name" value="UBX_dom"/>
</dbReference>
<dbReference type="EMBL" id="CDMZ01000059">
    <property type="protein sequence ID" value="CEM05645.1"/>
    <property type="molecule type" value="Genomic_DNA"/>
</dbReference>
<feature type="active site" evidence="11">
    <location>
        <position position="141"/>
    </location>
</feature>
<dbReference type="PRINTS" id="PR01233">
    <property type="entry name" value="JOSEPHIN"/>
</dbReference>
<evidence type="ECO:0000256" key="10">
    <source>
        <dbReference type="ARBA" id="ARBA00023242"/>
    </source>
</evidence>
<gene>
    <name evidence="15" type="ORF">Cvel_14681</name>
</gene>
<evidence type="ECO:0000256" key="3">
    <source>
        <dbReference type="ARBA" id="ARBA00012759"/>
    </source>
</evidence>
<evidence type="ECO:0000259" key="13">
    <source>
        <dbReference type="PROSITE" id="PS50033"/>
    </source>
</evidence>
<keyword evidence="9" id="KW-0804">Transcription</keyword>
<feature type="compositionally biased region" description="Gly residues" evidence="12">
    <location>
        <begin position="263"/>
        <end position="278"/>
    </location>
</feature>
<sequence>MNRAARGDVIYWEKQGRDRMCALHCMNSLLQGPEFSEVDFGQIASDLDKKERELMAAGGISSDDYKNFMAEGSGNAALDGYFSWNVMEEALRKKGLQAIQAQKPEMQVCMRDPTLQEAFICHQHDHWYAIRKIRGAWYNLDSLKPAPAFISDFYLAAFLQSLQAEGKTIYVVVGPLQSAARPQTMTSSHPNAFWLTRAEMEEMARKAEESQKEEARKANEMVNGPGGGGGGGDGEGAPSFGYVQNPRAQAAQHSWPTGQGQRLDGGGGGAPSGPGAGAVPGLPPGMEAEDPELAQAIALSMQSFQKDTAQREPPPEEPPAGAQKVTSIQVRAPNGERLQRRFLIEQPVSVIFQWLEFYFSQKEKENVFNPPLGFRSYSLNSSYPKRKFVKEGGQVVLFEGGQTEGVDVTALSIEGAHVAGEALNLAA</sequence>
<dbReference type="AlphaFoldDB" id="A0A0G4F1P0"/>
<dbReference type="GO" id="GO:0005634">
    <property type="term" value="C:nucleus"/>
    <property type="evidence" value="ECO:0007669"/>
    <property type="project" value="UniProtKB-SubCell"/>
</dbReference>
<comment type="subcellular location">
    <subcellularLocation>
        <location evidence="2">Nucleus</location>
    </subcellularLocation>
</comment>
<dbReference type="PANTHER" id="PTHR14159">
    <property type="entry name" value="ATAXIN-3-RELATED"/>
    <property type="match status" value="1"/>
</dbReference>
<keyword evidence="4" id="KW-0645">Protease</keyword>
<dbReference type="SMART" id="SM01246">
    <property type="entry name" value="Josephin"/>
    <property type="match status" value="1"/>
</dbReference>
<evidence type="ECO:0000256" key="4">
    <source>
        <dbReference type="ARBA" id="ARBA00022670"/>
    </source>
</evidence>
<dbReference type="PhylomeDB" id="A0A0G4F1P0"/>
<proteinExistence type="predicted"/>
<keyword evidence="10" id="KW-0539">Nucleus</keyword>
<evidence type="ECO:0000256" key="6">
    <source>
        <dbReference type="ARBA" id="ARBA00022801"/>
    </source>
</evidence>
<dbReference type="InterPro" id="IPR029071">
    <property type="entry name" value="Ubiquitin-like_domsf"/>
</dbReference>
<evidence type="ECO:0000256" key="1">
    <source>
        <dbReference type="ARBA" id="ARBA00000707"/>
    </source>
</evidence>
<dbReference type="GO" id="GO:0006508">
    <property type="term" value="P:proteolysis"/>
    <property type="evidence" value="ECO:0007669"/>
    <property type="project" value="UniProtKB-KW"/>
</dbReference>
<dbReference type="SMART" id="SM00166">
    <property type="entry name" value="UBX"/>
    <property type="match status" value="1"/>
</dbReference>
<name>A0A0G4F1P0_9ALVE</name>
<dbReference type="Gene3D" id="1.10.287.10">
    <property type="entry name" value="S15/NS1, RNA-binding"/>
    <property type="match status" value="1"/>
</dbReference>
<dbReference type="GO" id="GO:0004843">
    <property type="term" value="F:cysteine-type deubiquitinase activity"/>
    <property type="evidence" value="ECO:0007669"/>
    <property type="project" value="UniProtKB-EC"/>
</dbReference>
<feature type="domain" description="UBX" evidence="13">
    <location>
        <begin position="321"/>
        <end position="388"/>
    </location>
</feature>
<keyword evidence="6 11" id="KW-0378">Hydrolase</keyword>
<evidence type="ECO:0000256" key="5">
    <source>
        <dbReference type="ARBA" id="ARBA00022786"/>
    </source>
</evidence>
<feature type="active site" evidence="11">
    <location>
        <position position="126"/>
    </location>
</feature>
<dbReference type="PROSITE" id="PS50330">
    <property type="entry name" value="UIM"/>
    <property type="match status" value="1"/>
</dbReference>
<dbReference type="InterPro" id="IPR033865">
    <property type="entry name" value="Ataxin-3"/>
</dbReference>
<dbReference type="SUPFAM" id="SSF54236">
    <property type="entry name" value="Ubiquitin-like"/>
    <property type="match status" value="1"/>
</dbReference>
<keyword evidence="5" id="KW-0833">Ubl conjugation pathway</keyword>
<evidence type="ECO:0000259" key="14">
    <source>
        <dbReference type="PROSITE" id="PS50957"/>
    </source>
</evidence>
<protein>
    <recommendedName>
        <fullName evidence="3">ubiquitinyl hydrolase 1</fullName>
        <ecNumber evidence="3">3.4.19.12</ecNumber>
    </recommendedName>
</protein>
<keyword evidence="7" id="KW-0788">Thiol protease</keyword>
<evidence type="ECO:0000256" key="11">
    <source>
        <dbReference type="PROSITE-ProRule" id="PRU00331"/>
    </source>
</evidence>
<feature type="compositionally biased region" description="Gly residues" evidence="12">
    <location>
        <begin position="224"/>
        <end position="235"/>
    </location>
</feature>
<dbReference type="Pfam" id="PF02099">
    <property type="entry name" value="Josephin"/>
    <property type="match status" value="1"/>
</dbReference>
<dbReference type="InterPro" id="IPR006155">
    <property type="entry name" value="Josephin"/>
</dbReference>
<feature type="active site" evidence="11">
    <location>
        <position position="21"/>
    </location>
</feature>
<feature type="region of interest" description="Disordered" evidence="12">
    <location>
        <begin position="304"/>
        <end position="327"/>
    </location>
</feature>
<feature type="domain" description="Josephin" evidence="14">
    <location>
        <begin position="8"/>
        <end position="187"/>
    </location>
</feature>
<dbReference type="EC" id="3.4.19.12" evidence="3"/>
<evidence type="ECO:0000256" key="8">
    <source>
        <dbReference type="ARBA" id="ARBA00023015"/>
    </source>
</evidence>
<evidence type="ECO:0000256" key="7">
    <source>
        <dbReference type="ARBA" id="ARBA00022807"/>
    </source>
</evidence>
<evidence type="ECO:0000256" key="2">
    <source>
        <dbReference type="ARBA" id="ARBA00004123"/>
    </source>
</evidence>
<dbReference type="Pfam" id="PF00789">
    <property type="entry name" value="UBX"/>
    <property type="match status" value="1"/>
</dbReference>
<comment type="catalytic activity">
    <reaction evidence="1">
        <text>Thiol-dependent hydrolysis of ester, thioester, amide, peptide and isopeptide bonds formed by the C-terminal Gly of ubiquitin (a 76-residue protein attached to proteins as an intracellular targeting signal).</text>
        <dbReference type="EC" id="3.4.19.12"/>
    </reaction>
</comment>
<dbReference type="InterPro" id="IPR003903">
    <property type="entry name" value="UIM_dom"/>
</dbReference>
<dbReference type="PANTHER" id="PTHR14159:SF0">
    <property type="entry name" value="ATAXIN-3-RELATED"/>
    <property type="match status" value="1"/>
</dbReference>
<reference evidence="15" key="1">
    <citation type="submission" date="2014-11" db="EMBL/GenBank/DDBJ databases">
        <authorList>
            <person name="Otto D Thomas"/>
            <person name="Naeem Raeece"/>
        </authorList>
    </citation>
    <scope>NUCLEOTIDE SEQUENCE</scope>
</reference>